<gene>
    <name evidence="3" type="ORF">Aiant_83310</name>
</gene>
<dbReference type="PRINTS" id="PR00420">
    <property type="entry name" value="RNGMNOXGNASE"/>
</dbReference>
<dbReference type="InterPro" id="IPR050982">
    <property type="entry name" value="Auxin_biosynth/cation_transpt"/>
</dbReference>
<dbReference type="Proteomes" id="UP000676967">
    <property type="component" value="Chromosome"/>
</dbReference>
<dbReference type="InterPro" id="IPR036188">
    <property type="entry name" value="FAD/NAD-bd_sf"/>
</dbReference>
<evidence type="ECO:0000313" key="3">
    <source>
        <dbReference type="EMBL" id="BCJ47674.1"/>
    </source>
</evidence>
<dbReference type="RefSeq" id="WP_189330057.1">
    <property type="nucleotide sequence ID" value="NZ_AP023356.1"/>
</dbReference>
<dbReference type="PANTHER" id="PTHR43539">
    <property type="entry name" value="FLAVIN-BINDING MONOOXYGENASE-LIKE PROTEIN (AFU_ORTHOLOGUE AFUA_4G09220)"/>
    <property type="match status" value="1"/>
</dbReference>
<name>A0ABN6CSN6_9ACTN</name>
<reference evidence="3 4" key="1">
    <citation type="submission" date="2020-08" db="EMBL/GenBank/DDBJ databases">
        <title>Whole genome shotgun sequence of Actinoplanes ianthinogenes NBRC 13996.</title>
        <authorList>
            <person name="Komaki H."/>
            <person name="Tamura T."/>
        </authorList>
    </citation>
    <scope>NUCLEOTIDE SEQUENCE [LARGE SCALE GENOMIC DNA]</scope>
    <source>
        <strain evidence="3 4">NBRC 13996</strain>
    </source>
</reference>
<dbReference type="Gene3D" id="3.50.50.60">
    <property type="entry name" value="FAD/NAD(P)-binding domain"/>
    <property type="match status" value="2"/>
</dbReference>
<sequence>MANADLAARESLRLLGPDPAGWVPPTDGTDHDVAVIGAGQSGLTIAHALRRYGITRLTVLDAVDDEQHVGSWASRARMHTLRTGKTLVGPELGNPALGVRAWYEARYGPDAWAAIDRVPTADWIAYLTWFQRQVRVPVRRGVRVLRVEPGDAGRIRLHLRQQGRDSVETVRKLVLATGVEGIGGPRIPDEVAALSPAVFAHTGHDIDFAARRGRTVAVLGAAASAFDAAATALEAGAAEVHLFSRRDDLVVVRPGGVAPSPAAHDTFHHLPDDVRWKRRFAFAGSVPADSVVRATAHPNFRIHLAAPWQDATEAGGQVRVTAADGPHTFDFVIAGTGYQQDPRTRPELAGIAGRIARWQDRYEPPTELRSEHLGSFPYVGPGYELTARDSTDAAWVSAIHVFNAAASQSFGLPVGDIPSLRAGVPRLVDAIARDLVLADLHRPAPSAPAPASREEYAHALWKPATVAA</sequence>
<evidence type="ECO:0000259" key="2">
    <source>
        <dbReference type="Pfam" id="PF07992"/>
    </source>
</evidence>
<keyword evidence="4" id="KW-1185">Reference proteome</keyword>
<keyword evidence="1" id="KW-0560">Oxidoreductase</keyword>
<organism evidence="3 4">
    <name type="scientific">Actinoplanes ianthinogenes</name>
    <dbReference type="NCBI Taxonomy" id="122358"/>
    <lineage>
        <taxon>Bacteria</taxon>
        <taxon>Bacillati</taxon>
        <taxon>Actinomycetota</taxon>
        <taxon>Actinomycetes</taxon>
        <taxon>Micromonosporales</taxon>
        <taxon>Micromonosporaceae</taxon>
        <taxon>Actinoplanes</taxon>
    </lineage>
</organism>
<protein>
    <submittedName>
        <fullName evidence="3">Oxidoreductase</fullName>
    </submittedName>
</protein>
<dbReference type="EMBL" id="AP023356">
    <property type="protein sequence ID" value="BCJ47674.1"/>
    <property type="molecule type" value="Genomic_DNA"/>
</dbReference>
<dbReference type="InterPro" id="IPR023753">
    <property type="entry name" value="FAD/NAD-binding_dom"/>
</dbReference>
<dbReference type="Pfam" id="PF07992">
    <property type="entry name" value="Pyr_redox_2"/>
    <property type="match status" value="1"/>
</dbReference>
<dbReference type="PANTHER" id="PTHR43539:SF91">
    <property type="entry name" value="FAD-DEPENDENT URATE HYDROXYLASE"/>
    <property type="match status" value="1"/>
</dbReference>
<evidence type="ECO:0000256" key="1">
    <source>
        <dbReference type="ARBA" id="ARBA00023002"/>
    </source>
</evidence>
<dbReference type="SUPFAM" id="SSF51905">
    <property type="entry name" value="FAD/NAD(P)-binding domain"/>
    <property type="match status" value="1"/>
</dbReference>
<accession>A0ABN6CSN6</accession>
<feature type="domain" description="FAD/NAD(P)-binding" evidence="2">
    <location>
        <begin position="31"/>
        <end position="250"/>
    </location>
</feature>
<evidence type="ECO:0000313" key="4">
    <source>
        <dbReference type="Proteomes" id="UP000676967"/>
    </source>
</evidence>
<proteinExistence type="predicted"/>